<gene>
    <name evidence="4" type="ORF">ACHAWU_006322</name>
</gene>
<evidence type="ECO:0000313" key="4">
    <source>
        <dbReference type="EMBL" id="KAL3760324.1"/>
    </source>
</evidence>
<proteinExistence type="predicted"/>
<feature type="region of interest" description="Disordered" evidence="1">
    <location>
        <begin position="744"/>
        <end position="797"/>
    </location>
</feature>
<keyword evidence="2" id="KW-1133">Transmembrane helix</keyword>
<evidence type="ECO:0000256" key="2">
    <source>
        <dbReference type="SAM" id="Phobius"/>
    </source>
</evidence>
<dbReference type="Proteomes" id="UP001530293">
    <property type="component" value="Unassembled WGS sequence"/>
</dbReference>
<sequence>MAPQTRGSSSWARLLRNALLAFASSNLPLTTGQDLYELITTYDGGWKQDGVMFDVQTVRTNSTDAAGTTPDGITVVGMNILTPTTESFCVELYTKAGTFSEGAMDAASWTLLGSFTLVGQGPDTPTEIPLGSFDPVVIGLEETQAFYVTTQNENIRYTALDSAEYVTGDVYASSVSHFIGTSAENAGPGGLPRSTRLLQSTTDGLSVQILTGVAKNYPFAESWPDRVFNGALMYTVGTDSILALSQGQLDEAMSVKRGAVTCDKEAIPLEDMVPTAAPVTPSPTSAPTSGSPTTVESTIYRVATTLRGGVKQAGIMFDVHVPSEADGGPPEGLTVIGFEASTSLLDTSVCFEVYSKVGTYEGYELDAQSNDNGTVTSDTWESIGASTVTGLGPEVPTEIPIGALDPIFIEAGGTRAFYITMLEPEMRYTEPVYGEVTGDVFSGSPDGHIELLVGSAVAYPFQEAWRDRIFNGAVVYALGDIGDNRYNTTASADRIRECPRPTESPTNSPTKAPTDIVDDVTDVAAVNTTTAATTATSITTTTTTTTNPTELSDSTSTSSEEGEYGDVNPNNSTNGTDSTSKSDSGNSGSNSDSDGSTGQDQTVSAARGGEEDASNTDVNANYSKSLSTSGIILVAAFAGVFLLLLVALVVVRARKRPRIKRTDSQELFHEFPEEESHIHEASENYGITATSSSGFSQRFSSRKSPSPAPQPAPAQQLYDNNHHALILNEEDDISLFSSDKSKARFAPGSLRAPDSPGSRGSNRSSRSSSSKKSVEFIRVGQSFGTTRSSQPEDTVDL</sequence>
<evidence type="ECO:0000256" key="1">
    <source>
        <dbReference type="SAM" id="MobiDB-lite"/>
    </source>
</evidence>
<dbReference type="EMBL" id="JALLBG020000189">
    <property type="protein sequence ID" value="KAL3760324.1"/>
    <property type="molecule type" value="Genomic_DNA"/>
</dbReference>
<comment type="caution">
    <text evidence="4">The sequence shown here is derived from an EMBL/GenBank/DDBJ whole genome shotgun (WGS) entry which is preliminary data.</text>
</comment>
<feature type="region of interest" description="Disordered" evidence="1">
    <location>
        <begin position="274"/>
        <end position="294"/>
    </location>
</feature>
<keyword evidence="2" id="KW-0472">Membrane</keyword>
<feature type="region of interest" description="Disordered" evidence="1">
    <location>
        <begin position="539"/>
        <end position="618"/>
    </location>
</feature>
<accession>A0ABD3M8I8</accession>
<keyword evidence="2" id="KW-0812">Transmembrane</keyword>
<feature type="compositionally biased region" description="Low complexity" evidence="1">
    <location>
        <begin position="570"/>
        <end position="602"/>
    </location>
</feature>
<dbReference type="AlphaFoldDB" id="A0ABD3M8I8"/>
<organism evidence="4 5">
    <name type="scientific">Discostella pseudostelligera</name>
    <dbReference type="NCBI Taxonomy" id="259834"/>
    <lineage>
        <taxon>Eukaryota</taxon>
        <taxon>Sar</taxon>
        <taxon>Stramenopiles</taxon>
        <taxon>Ochrophyta</taxon>
        <taxon>Bacillariophyta</taxon>
        <taxon>Coscinodiscophyceae</taxon>
        <taxon>Thalassiosirophycidae</taxon>
        <taxon>Stephanodiscales</taxon>
        <taxon>Stephanodiscaceae</taxon>
        <taxon>Discostella</taxon>
    </lineage>
</organism>
<feature type="compositionally biased region" description="Low complexity" evidence="1">
    <location>
        <begin position="691"/>
        <end position="705"/>
    </location>
</feature>
<feature type="compositionally biased region" description="Low complexity" evidence="1">
    <location>
        <begin position="539"/>
        <end position="559"/>
    </location>
</feature>
<evidence type="ECO:0008006" key="6">
    <source>
        <dbReference type="Google" id="ProtNLM"/>
    </source>
</evidence>
<evidence type="ECO:0000256" key="3">
    <source>
        <dbReference type="SAM" id="SignalP"/>
    </source>
</evidence>
<feature type="compositionally biased region" description="Polar residues" evidence="1">
    <location>
        <begin position="782"/>
        <end position="797"/>
    </location>
</feature>
<keyword evidence="3" id="KW-0732">Signal</keyword>
<feature type="transmembrane region" description="Helical" evidence="2">
    <location>
        <begin position="631"/>
        <end position="651"/>
    </location>
</feature>
<evidence type="ECO:0000313" key="5">
    <source>
        <dbReference type="Proteomes" id="UP001530293"/>
    </source>
</evidence>
<feature type="region of interest" description="Disordered" evidence="1">
    <location>
        <begin position="492"/>
        <end position="518"/>
    </location>
</feature>
<feature type="signal peptide" evidence="3">
    <location>
        <begin position="1"/>
        <end position="32"/>
    </location>
</feature>
<keyword evidence="5" id="KW-1185">Reference proteome</keyword>
<protein>
    <recommendedName>
        <fullName evidence="6">Peptidase A1 domain-containing protein</fullName>
    </recommendedName>
</protein>
<feature type="chain" id="PRO_5044851671" description="Peptidase A1 domain-containing protein" evidence="3">
    <location>
        <begin position="33"/>
        <end position="797"/>
    </location>
</feature>
<feature type="compositionally biased region" description="Low complexity" evidence="1">
    <location>
        <begin position="755"/>
        <end position="771"/>
    </location>
</feature>
<name>A0ABD3M8I8_9STRA</name>
<feature type="region of interest" description="Disordered" evidence="1">
    <location>
        <begin position="689"/>
        <end position="715"/>
    </location>
</feature>
<reference evidence="4 5" key="1">
    <citation type="submission" date="2024-10" db="EMBL/GenBank/DDBJ databases">
        <title>Updated reference genomes for cyclostephanoid diatoms.</title>
        <authorList>
            <person name="Roberts W.R."/>
            <person name="Alverson A.J."/>
        </authorList>
    </citation>
    <scope>NUCLEOTIDE SEQUENCE [LARGE SCALE GENOMIC DNA]</scope>
    <source>
        <strain evidence="4 5">AJA232-27</strain>
    </source>
</reference>